<dbReference type="Gene3D" id="1.10.630.10">
    <property type="entry name" value="Cytochrome P450"/>
    <property type="match status" value="1"/>
</dbReference>
<feature type="compositionally biased region" description="Polar residues" evidence="14">
    <location>
        <begin position="858"/>
        <end position="874"/>
    </location>
</feature>
<evidence type="ECO:0000256" key="6">
    <source>
        <dbReference type="ARBA" id="ARBA00022553"/>
    </source>
</evidence>
<dbReference type="InterPro" id="IPR040727">
    <property type="entry name" value="NAPRTase_N"/>
</dbReference>
<dbReference type="InterPro" id="IPR013154">
    <property type="entry name" value="ADH-like_N"/>
</dbReference>
<comment type="subunit">
    <text evidence="4">Monomer.</text>
</comment>
<gene>
    <name evidence="17" type="ORF">GTA08_BOTSDO04630</name>
</gene>
<dbReference type="SUPFAM" id="SSF48264">
    <property type="entry name" value="Cytochrome P450"/>
    <property type="match status" value="1"/>
</dbReference>
<keyword evidence="8" id="KW-0662">Pyridine nucleotide biosynthesis</keyword>
<dbReference type="Pfam" id="PF00107">
    <property type="entry name" value="ADH_zinc_N"/>
    <property type="match status" value="1"/>
</dbReference>
<evidence type="ECO:0000313" key="18">
    <source>
        <dbReference type="Proteomes" id="UP000572817"/>
    </source>
</evidence>
<dbReference type="GO" id="GO:0034355">
    <property type="term" value="P:NAD+ biosynthetic process via the salvage pathway"/>
    <property type="evidence" value="ECO:0007669"/>
    <property type="project" value="TreeGrafter"/>
</dbReference>
<comment type="pathway">
    <text evidence="1">Cofactor biosynthesis; NAD(+) biosynthesis; nicotinate D-ribonucleotide from nicotinate: step 1/1.</text>
</comment>
<evidence type="ECO:0000256" key="13">
    <source>
        <dbReference type="PIRSR" id="PIRSR602401-1"/>
    </source>
</evidence>
<dbReference type="PRINTS" id="PR00463">
    <property type="entry name" value="EP450I"/>
</dbReference>
<evidence type="ECO:0000256" key="10">
    <source>
        <dbReference type="ARBA" id="ARBA00023002"/>
    </source>
</evidence>
<evidence type="ECO:0000256" key="5">
    <source>
        <dbReference type="ARBA" id="ARBA00013236"/>
    </source>
</evidence>
<dbReference type="Pfam" id="PF17767">
    <property type="entry name" value="NAPRTase_N"/>
    <property type="match status" value="1"/>
</dbReference>
<dbReference type="PANTHER" id="PTHR11098:SF1">
    <property type="entry name" value="NICOTINATE PHOSPHORIBOSYLTRANSFERASE"/>
    <property type="match status" value="1"/>
</dbReference>
<feature type="binding site" description="axial binding residue" evidence="13">
    <location>
        <position position="806"/>
    </location>
    <ligand>
        <name>heme</name>
        <dbReference type="ChEBI" id="CHEBI:30413"/>
    </ligand>
    <ligandPart>
        <name>Fe</name>
        <dbReference type="ChEBI" id="CHEBI:18248"/>
    </ligandPart>
</feature>
<dbReference type="CDD" id="cd08249">
    <property type="entry name" value="enoyl_reductase_like"/>
    <property type="match status" value="1"/>
</dbReference>
<dbReference type="Pfam" id="PF00067">
    <property type="entry name" value="p450"/>
    <property type="match status" value="1"/>
</dbReference>
<dbReference type="Pfam" id="PF08240">
    <property type="entry name" value="ADH_N"/>
    <property type="match status" value="1"/>
</dbReference>
<keyword evidence="15" id="KW-0812">Transmembrane</keyword>
<dbReference type="SUPFAM" id="SSF54675">
    <property type="entry name" value="Nicotinate/Quinolinate PRTase N-terminal domain-like"/>
    <property type="match status" value="1"/>
</dbReference>
<keyword evidence="15" id="KW-0472">Membrane</keyword>
<dbReference type="PANTHER" id="PTHR11098">
    <property type="entry name" value="NICOTINATE PHOSPHORIBOSYLTRANSFERASE"/>
    <property type="match status" value="1"/>
</dbReference>
<evidence type="ECO:0000256" key="4">
    <source>
        <dbReference type="ARBA" id="ARBA00011245"/>
    </source>
</evidence>
<dbReference type="InterPro" id="IPR036396">
    <property type="entry name" value="Cyt_P450_sf"/>
</dbReference>
<evidence type="ECO:0000256" key="8">
    <source>
        <dbReference type="ARBA" id="ARBA00022642"/>
    </source>
</evidence>
<dbReference type="InterPro" id="IPR002401">
    <property type="entry name" value="Cyt_P450_E_grp-I"/>
</dbReference>
<dbReference type="Pfam" id="PF04095">
    <property type="entry name" value="NAPRTase"/>
    <property type="match status" value="2"/>
</dbReference>
<keyword evidence="7" id="KW-0436">Ligase</keyword>
<dbReference type="InterPro" id="IPR011032">
    <property type="entry name" value="GroES-like_sf"/>
</dbReference>
<dbReference type="PRINTS" id="PR00385">
    <property type="entry name" value="P450"/>
</dbReference>
<dbReference type="SMART" id="SM00829">
    <property type="entry name" value="PKS_ER"/>
    <property type="match status" value="1"/>
</dbReference>
<dbReference type="SUPFAM" id="SSF51690">
    <property type="entry name" value="Nicotinate/Quinolinate PRTase C-terminal domain-like"/>
    <property type="match status" value="1"/>
</dbReference>
<dbReference type="GO" id="GO:0020037">
    <property type="term" value="F:heme binding"/>
    <property type="evidence" value="ECO:0007669"/>
    <property type="project" value="InterPro"/>
</dbReference>
<organism evidence="17 18">
    <name type="scientific">Botryosphaeria dothidea</name>
    <dbReference type="NCBI Taxonomy" id="55169"/>
    <lineage>
        <taxon>Eukaryota</taxon>
        <taxon>Fungi</taxon>
        <taxon>Dikarya</taxon>
        <taxon>Ascomycota</taxon>
        <taxon>Pezizomycotina</taxon>
        <taxon>Dothideomycetes</taxon>
        <taxon>Dothideomycetes incertae sedis</taxon>
        <taxon>Botryosphaeriales</taxon>
        <taxon>Botryosphaeriaceae</taxon>
        <taxon>Botryosphaeria</taxon>
    </lineage>
</organism>
<evidence type="ECO:0000256" key="1">
    <source>
        <dbReference type="ARBA" id="ARBA00004952"/>
    </source>
</evidence>
<keyword evidence="18" id="KW-1185">Reference proteome</keyword>
<sequence>MANKAAWITAKKAHPLQVADAPMPKPRPGEVVIRNAAVAINPIDWKIQAFGFLLETFPSIIGADFAGVIEEVGEGVTRLCKGQRVMGAVLGIDDGDSQSAAFQLYTRARELLVCPIPDDLPFERAVVLPLALSTASSALYSPENLALPLPSLGCPPTKRVILVWGGSACCGAAAVQLATASGFTVIATASKHNFAYVRSLGAKMVFDHHDPHVVTALQDVVDHETLAGVFDAVSTAESIEKWSKVLEWVGGARVAMTIPPPDEMPKCIKATPVELQRMQRHEQFICDAVWRNYVPAALISGHLKAKPEPIIIEGGLEKIQQGLRPDRTGSSEMHCRQPQPLIPRHFKASPVSVVGHLQFAMAVITGVLDAFLFRIGPLAIIAYLFSIAIYRLYFHPLAGVPGPKIWPIVRINPNEVHIRDPAYYEVLYSNNQKIEREPWFYGWSGNSRSTFETFPSDLYKLRRSAMSKSFSAGAMDRLEPLLQEKVKKLFSRLDEARKTGEVVDLSVAFRALAMDIISAHALPNPRDYLDQPDLGHLMLRSHTSETTLSNWRRHVPWLLPLLRRLPEPICPIWDKASIGSDQFRDHYRRLYSETENVMNTTREPNDPSISVLEAIRTSPLLPEHDRSFDRILSEAGTLLGAGVDGPANNMAGVVFYVLSDPAILQKLRAELKVLHTPSGRKDSIHEASSSAPSPLPDLVPFRTLEKLEYLQAAIRESLRFHPAVVSRLPRVNPSAAMAYTTPRGDRTYAFPPGTVVSMNMTDGHEDPAVFPEPHVFRPERWLEAGPEQRARMEKAFVPFSKGQRMCIGHELARRELTLVLGNLFRVFEMEVAEGTTREDLANARDFFGPLPERGRAPQTAQIATMPSTRPNSENASEDRKEPRDALQNSFERQPGDKITTTSDETPAQPSCCTDHEDCCKCTYSSDISSSSELSVEDGIPQPGETISEVVRQIRRSEVEEYAKSEDTQMLDNVQKRRLHMVLIHVDRLEPSLCPTLWDLVFINLRALFRALTSHTVVDRDRPGTSAWIAWFITMIQACLGFKDDMRIHRRCLFLDWYILYHRDKVGIPSEELPVPMGLRPSEARENHHLFKFPRLKFDCWTDARVVEMVEGIGEHHAQAFKCIYGVEAKNITRAMKIAGMRHVLDLRGFLHIYGERIETNQLHEIVARINWILAVVNSVYNESITPDVPLFQELQAKVSELSQYQTDGFKDYPVKRSLLALPGRLRKKSRDVEVSIVQKCLIFDDFTLADGGAHGTRALPTNTPSSLHTLGSFLRMTNINNGGAAALPEGINSLLDTDLYKLTMQCCVLKYFPNVDVTYSFTNRTPHMRFTRAAYRWLQKQIDKLGNIAFSQDELDFLKSNCTYLNDQYLRYLRTFRLHPDKQIKLSFKADKDTGADDDIGDLDLLTEGLWVETILYEIPLLALISEAYFKFCDTDWSHNGQLEKAYNKGLKLLENGCIFSEFGSRRRRDYHTHDVVMEGLLKAAKDAEGKGYTGKLSGTSNVHFAMKYGVPPVGTVAHEWFMGVAAVTNNYEDANAIALSYWVGTFGEGVLSIALTDTFGTPNFLKAFKKPIPTYTTAEPGSAATTASVAASSTLSETATLGTTEAPIHAPITKGDGTNTDAPTFAQTFTGVRQDSGDPKDFIKMMRAFYDAEGVKDRKTIVFSDSLNIELCLEYKKAAEAEGFQPTFGVGTFLTNDFVRGSTGQKSVPLNIVIKIASAAGRAAVKISDNMGKNTGDKATVAEVKRRLGYVEKEWAGGDERTRWGGDATSKTT</sequence>
<dbReference type="Proteomes" id="UP000572817">
    <property type="component" value="Unassembled WGS sequence"/>
</dbReference>
<feature type="compositionally biased region" description="Polar residues" evidence="14">
    <location>
        <begin position="898"/>
        <end position="911"/>
    </location>
</feature>
<dbReference type="InterPro" id="IPR036291">
    <property type="entry name" value="NAD(P)-bd_dom_sf"/>
</dbReference>
<keyword evidence="10" id="KW-0560">Oxidoreductase</keyword>
<dbReference type="Gene3D" id="3.20.140.10">
    <property type="entry name" value="nicotinate phosphoribosyltransferase"/>
    <property type="match status" value="2"/>
</dbReference>
<evidence type="ECO:0000256" key="11">
    <source>
        <dbReference type="ARBA" id="ARBA00023004"/>
    </source>
</evidence>
<comment type="similarity">
    <text evidence="3">Belongs to the NAPRTase family.</text>
</comment>
<dbReference type="UniPathway" id="UPA00253"/>
<dbReference type="OrthoDB" id="193380at2759"/>
<evidence type="ECO:0000256" key="7">
    <source>
        <dbReference type="ARBA" id="ARBA00022598"/>
    </source>
</evidence>
<comment type="caution">
    <text evidence="17">The sequence shown here is derived from an EMBL/GenBank/DDBJ whole genome shotgun (WGS) entry which is preliminary data.</text>
</comment>
<evidence type="ECO:0000259" key="16">
    <source>
        <dbReference type="SMART" id="SM00829"/>
    </source>
</evidence>
<dbReference type="Gene3D" id="3.90.180.10">
    <property type="entry name" value="Medium-chain alcohol dehydrogenases, catalytic domain"/>
    <property type="match status" value="1"/>
</dbReference>
<dbReference type="GO" id="GO:0005829">
    <property type="term" value="C:cytosol"/>
    <property type="evidence" value="ECO:0007669"/>
    <property type="project" value="TreeGrafter"/>
</dbReference>
<feature type="transmembrane region" description="Helical" evidence="15">
    <location>
        <begin position="375"/>
        <end position="394"/>
    </location>
</feature>
<comment type="similarity">
    <text evidence="2">Belongs to the zinc-containing alcohol dehydrogenase family.</text>
</comment>
<dbReference type="SUPFAM" id="SSF50129">
    <property type="entry name" value="GroES-like"/>
    <property type="match status" value="1"/>
</dbReference>
<feature type="domain" description="Enoyl reductase (ER)" evidence="16">
    <location>
        <begin position="13"/>
        <end position="285"/>
    </location>
</feature>
<dbReference type="InterPro" id="IPR041525">
    <property type="entry name" value="N/Namide_PRibTrfase"/>
</dbReference>
<keyword evidence="9 13" id="KW-0479">Metal-binding</keyword>
<dbReference type="InterPro" id="IPR047122">
    <property type="entry name" value="Trans-enoyl_RdTase-like"/>
</dbReference>
<evidence type="ECO:0000256" key="9">
    <source>
        <dbReference type="ARBA" id="ARBA00022723"/>
    </source>
</evidence>
<keyword evidence="6" id="KW-0597">Phosphoprotein</keyword>
<reference evidence="17" key="1">
    <citation type="submission" date="2020-04" db="EMBL/GenBank/DDBJ databases">
        <title>Genome Assembly and Annotation of Botryosphaeria dothidea sdau 11-99, a Latent Pathogen of Apple Fruit Ring Rot in China.</title>
        <authorList>
            <person name="Yu C."/>
            <person name="Diao Y."/>
            <person name="Lu Q."/>
            <person name="Zhao J."/>
            <person name="Cui S."/>
            <person name="Peng C."/>
            <person name="He B."/>
            <person name="Liu H."/>
        </authorList>
    </citation>
    <scope>NUCLEOTIDE SEQUENCE [LARGE SCALE GENOMIC DNA]</scope>
    <source>
        <strain evidence="17">Sdau11-99</strain>
    </source>
</reference>
<dbReference type="InterPro" id="IPR020843">
    <property type="entry name" value="ER"/>
</dbReference>
<proteinExistence type="inferred from homology"/>
<evidence type="ECO:0000256" key="3">
    <source>
        <dbReference type="ARBA" id="ARBA00010897"/>
    </source>
</evidence>
<dbReference type="InterPro" id="IPR017972">
    <property type="entry name" value="Cyt_P450_CS"/>
</dbReference>
<name>A0A8H4N2F1_9PEZI</name>
<dbReference type="InterPro" id="IPR001128">
    <property type="entry name" value="Cyt_P450"/>
</dbReference>
<accession>A0A8H4N2F1</accession>
<dbReference type="CDD" id="cd11062">
    <property type="entry name" value="CYP58-like"/>
    <property type="match status" value="1"/>
</dbReference>
<evidence type="ECO:0000256" key="12">
    <source>
        <dbReference type="ARBA" id="ARBA00048668"/>
    </source>
</evidence>
<evidence type="ECO:0000256" key="2">
    <source>
        <dbReference type="ARBA" id="ARBA00008072"/>
    </source>
</evidence>
<dbReference type="InterPro" id="IPR007229">
    <property type="entry name" value="Nic_PRibTrfase-Fam"/>
</dbReference>
<dbReference type="GO" id="GO:0004516">
    <property type="term" value="F:nicotinate phosphoribosyltransferase activity"/>
    <property type="evidence" value="ECO:0007669"/>
    <property type="project" value="UniProtKB-EC"/>
</dbReference>
<feature type="region of interest" description="Disordered" evidence="14">
    <location>
        <begin position="845"/>
        <end position="911"/>
    </location>
</feature>
<keyword evidence="13" id="KW-0349">Heme</keyword>
<dbReference type="SUPFAM" id="SSF51735">
    <property type="entry name" value="NAD(P)-binding Rossmann-fold domains"/>
    <property type="match status" value="1"/>
</dbReference>
<evidence type="ECO:0000313" key="17">
    <source>
        <dbReference type="EMBL" id="KAF4308424.1"/>
    </source>
</evidence>
<dbReference type="GO" id="GO:0016651">
    <property type="term" value="F:oxidoreductase activity, acting on NAD(P)H"/>
    <property type="evidence" value="ECO:0007669"/>
    <property type="project" value="InterPro"/>
</dbReference>
<dbReference type="GO" id="GO:0004497">
    <property type="term" value="F:monooxygenase activity"/>
    <property type="evidence" value="ECO:0007669"/>
    <property type="project" value="InterPro"/>
</dbReference>
<protein>
    <recommendedName>
        <fullName evidence="5">nicotinate phosphoribosyltransferase</fullName>
        <ecNumber evidence="5">6.3.4.21</ecNumber>
    </recommendedName>
</protein>
<evidence type="ECO:0000256" key="14">
    <source>
        <dbReference type="SAM" id="MobiDB-lite"/>
    </source>
</evidence>
<dbReference type="EMBL" id="WWBZ02000022">
    <property type="protein sequence ID" value="KAF4308424.1"/>
    <property type="molecule type" value="Genomic_DNA"/>
</dbReference>
<dbReference type="EC" id="6.3.4.21" evidence="5"/>
<dbReference type="Gene3D" id="3.40.50.720">
    <property type="entry name" value="NAD(P)-binding Rossmann-like Domain"/>
    <property type="match status" value="1"/>
</dbReference>
<dbReference type="GO" id="GO:0016705">
    <property type="term" value="F:oxidoreductase activity, acting on paired donors, with incorporation or reduction of molecular oxygen"/>
    <property type="evidence" value="ECO:0007669"/>
    <property type="project" value="InterPro"/>
</dbReference>
<dbReference type="GO" id="GO:0005506">
    <property type="term" value="F:iron ion binding"/>
    <property type="evidence" value="ECO:0007669"/>
    <property type="project" value="InterPro"/>
</dbReference>
<comment type="cofactor">
    <cofactor evidence="13">
        <name>heme</name>
        <dbReference type="ChEBI" id="CHEBI:30413"/>
    </cofactor>
</comment>
<dbReference type="PROSITE" id="PS00086">
    <property type="entry name" value="CYTOCHROME_P450"/>
    <property type="match status" value="1"/>
</dbReference>
<dbReference type="InterPro" id="IPR013149">
    <property type="entry name" value="ADH-like_C"/>
</dbReference>
<keyword evidence="15" id="KW-1133">Transmembrane helix</keyword>
<dbReference type="InterPro" id="IPR036068">
    <property type="entry name" value="Nicotinate_pribotase-like_C"/>
</dbReference>
<keyword evidence="11 13" id="KW-0408">Iron</keyword>
<evidence type="ECO:0000256" key="15">
    <source>
        <dbReference type="SAM" id="Phobius"/>
    </source>
</evidence>
<comment type="catalytic activity">
    <reaction evidence="12">
        <text>5-phospho-alpha-D-ribose 1-diphosphate + nicotinate + ATP + H2O = nicotinate beta-D-ribonucleotide + ADP + phosphate + diphosphate</text>
        <dbReference type="Rhea" id="RHEA:36163"/>
        <dbReference type="ChEBI" id="CHEBI:15377"/>
        <dbReference type="ChEBI" id="CHEBI:30616"/>
        <dbReference type="ChEBI" id="CHEBI:32544"/>
        <dbReference type="ChEBI" id="CHEBI:33019"/>
        <dbReference type="ChEBI" id="CHEBI:43474"/>
        <dbReference type="ChEBI" id="CHEBI:57502"/>
        <dbReference type="ChEBI" id="CHEBI:58017"/>
        <dbReference type="ChEBI" id="CHEBI:456216"/>
        <dbReference type="EC" id="6.3.4.21"/>
    </reaction>
</comment>